<dbReference type="EC" id="3.7.1.3" evidence="4"/>
<dbReference type="GO" id="GO:0005737">
    <property type="term" value="C:cytoplasm"/>
    <property type="evidence" value="ECO:0007669"/>
    <property type="project" value="InterPro"/>
</dbReference>
<evidence type="ECO:0000256" key="2">
    <source>
        <dbReference type="ARBA" id="ARBA00022801"/>
    </source>
</evidence>
<proteinExistence type="inferred from homology"/>
<comment type="catalytic activity">
    <reaction evidence="4">
        <text>3-hydroxy-L-kynurenine + H2O = 3-hydroxyanthranilate + L-alanine + H(+)</text>
        <dbReference type="Rhea" id="RHEA:25143"/>
        <dbReference type="ChEBI" id="CHEBI:15377"/>
        <dbReference type="ChEBI" id="CHEBI:15378"/>
        <dbReference type="ChEBI" id="CHEBI:36559"/>
        <dbReference type="ChEBI" id="CHEBI:57972"/>
        <dbReference type="ChEBI" id="CHEBI:58125"/>
        <dbReference type="EC" id="3.7.1.3"/>
    </reaction>
</comment>
<dbReference type="GO" id="GO:0030170">
    <property type="term" value="F:pyridoxal phosphate binding"/>
    <property type="evidence" value="ECO:0007669"/>
    <property type="project" value="InterPro"/>
</dbReference>
<evidence type="ECO:0000313" key="6">
    <source>
        <dbReference type="Proteomes" id="UP000654257"/>
    </source>
</evidence>
<dbReference type="GO" id="GO:0009435">
    <property type="term" value="P:NAD+ biosynthetic process"/>
    <property type="evidence" value="ECO:0007669"/>
    <property type="project" value="InterPro"/>
</dbReference>
<organism evidence="5 6">
    <name type="scientific">Rhodococcoides trifolii</name>
    <dbReference type="NCBI Taxonomy" id="908250"/>
    <lineage>
        <taxon>Bacteria</taxon>
        <taxon>Bacillati</taxon>
        <taxon>Actinomycetota</taxon>
        <taxon>Actinomycetes</taxon>
        <taxon>Mycobacteriales</taxon>
        <taxon>Nocardiaceae</taxon>
        <taxon>Rhodococcoides</taxon>
    </lineage>
</organism>
<dbReference type="EMBL" id="BMCU01000004">
    <property type="protein sequence ID" value="GGG19852.1"/>
    <property type="molecule type" value="Genomic_DNA"/>
</dbReference>
<keyword evidence="1 4" id="KW-0662">Pyridine nucleotide biosynthesis</keyword>
<accession>A0A917G2U1</accession>
<comment type="similarity">
    <text evidence="4">Belongs to the kynureninase family.</text>
</comment>
<dbReference type="InterPro" id="IPR015422">
    <property type="entry name" value="PyrdxlP-dep_Trfase_small"/>
</dbReference>
<keyword evidence="3 4" id="KW-0663">Pyridoxal phosphate</keyword>
<name>A0A917G2U1_9NOCA</name>
<dbReference type="RefSeq" id="WP_188546625.1">
    <property type="nucleotide sequence ID" value="NZ_BMCU01000004.1"/>
</dbReference>
<dbReference type="InterPro" id="IPR010111">
    <property type="entry name" value="Kynureninase"/>
</dbReference>
<dbReference type="PANTHER" id="PTHR14084">
    <property type="entry name" value="KYNURENINASE"/>
    <property type="match status" value="1"/>
</dbReference>
<evidence type="ECO:0000256" key="1">
    <source>
        <dbReference type="ARBA" id="ARBA00022642"/>
    </source>
</evidence>
<dbReference type="GO" id="GO:0019441">
    <property type="term" value="P:L-tryptophan catabolic process to kynurenine"/>
    <property type="evidence" value="ECO:0007669"/>
    <property type="project" value="TreeGrafter"/>
</dbReference>
<evidence type="ECO:0000256" key="4">
    <source>
        <dbReference type="PIRNR" id="PIRNR038800"/>
    </source>
</evidence>
<evidence type="ECO:0000256" key="3">
    <source>
        <dbReference type="ARBA" id="ARBA00022898"/>
    </source>
</evidence>
<dbReference type="InterPro" id="IPR015421">
    <property type="entry name" value="PyrdxlP-dep_Trfase_major"/>
</dbReference>
<comment type="subunit">
    <text evidence="4">Homodimer.</text>
</comment>
<dbReference type="Pfam" id="PF22580">
    <property type="entry name" value="KYNU_C"/>
    <property type="match status" value="1"/>
</dbReference>
<comment type="caution">
    <text evidence="5">The sequence shown here is derived from an EMBL/GenBank/DDBJ whole genome shotgun (WGS) entry which is preliminary data.</text>
</comment>
<keyword evidence="2 4" id="KW-0378">Hydrolase</keyword>
<evidence type="ECO:0000313" key="5">
    <source>
        <dbReference type="EMBL" id="GGG19852.1"/>
    </source>
</evidence>
<dbReference type="Gene3D" id="3.90.1150.10">
    <property type="entry name" value="Aspartate Aminotransferase, domain 1"/>
    <property type="match status" value="1"/>
</dbReference>
<keyword evidence="6" id="KW-1185">Reference proteome</keyword>
<protein>
    <recommendedName>
        <fullName evidence="4">Kynureninase</fullName>
        <ecNumber evidence="4">3.7.1.3</ecNumber>
    </recommendedName>
</protein>
<dbReference type="GO" id="GO:0030429">
    <property type="term" value="F:kynureninase activity"/>
    <property type="evidence" value="ECO:0007669"/>
    <property type="project" value="UniProtKB-EC"/>
</dbReference>
<dbReference type="PIRSF" id="PIRSF038800">
    <property type="entry name" value="KYNU"/>
    <property type="match status" value="1"/>
</dbReference>
<dbReference type="AlphaFoldDB" id="A0A917G2U1"/>
<gene>
    <name evidence="5" type="ORF">GCM10007304_37180</name>
</gene>
<dbReference type="InterPro" id="IPR015424">
    <property type="entry name" value="PyrdxlP-dep_Trfase"/>
</dbReference>
<comment type="pathway">
    <text evidence="4">Cofactor biosynthesis; NAD(+) biosynthesis; quinolinate from L-kynurenine: step 2/3.</text>
</comment>
<comment type="cofactor">
    <cofactor evidence="4">
        <name>pyridoxal 5'-phosphate</name>
        <dbReference type="ChEBI" id="CHEBI:597326"/>
    </cofactor>
</comment>
<dbReference type="GO" id="GO:0043420">
    <property type="term" value="P:anthranilate metabolic process"/>
    <property type="evidence" value="ECO:0007669"/>
    <property type="project" value="TreeGrafter"/>
</dbReference>
<reference evidence="5" key="2">
    <citation type="submission" date="2020-09" db="EMBL/GenBank/DDBJ databases">
        <authorList>
            <person name="Sun Q."/>
            <person name="Sedlacek I."/>
        </authorList>
    </citation>
    <scope>NUCLEOTIDE SEQUENCE</scope>
    <source>
        <strain evidence="5">CCM 7905</strain>
    </source>
</reference>
<dbReference type="Proteomes" id="UP000654257">
    <property type="component" value="Unassembled WGS sequence"/>
</dbReference>
<dbReference type="Gene3D" id="3.40.640.10">
    <property type="entry name" value="Type I PLP-dependent aspartate aminotransferase-like (Major domain)"/>
    <property type="match status" value="1"/>
</dbReference>
<comment type="function">
    <text evidence="4">Catalyzes the cleavage of L-kynurenine (L-Kyn) and L-3-hydroxykynurenine (L-3OHKyn) into anthranilic acid (AA) and 3-hydroxyanthranilic acid (3-OHAA), respectively.</text>
</comment>
<dbReference type="PANTHER" id="PTHR14084:SF0">
    <property type="entry name" value="KYNURENINASE"/>
    <property type="match status" value="1"/>
</dbReference>
<dbReference type="SUPFAM" id="SSF53383">
    <property type="entry name" value="PLP-dependent transferases"/>
    <property type="match status" value="1"/>
</dbReference>
<comment type="catalytic activity">
    <reaction evidence="4">
        <text>L-kynurenine + H2O = anthranilate + L-alanine + H(+)</text>
        <dbReference type="Rhea" id="RHEA:16813"/>
        <dbReference type="ChEBI" id="CHEBI:15377"/>
        <dbReference type="ChEBI" id="CHEBI:15378"/>
        <dbReference type="ChEBI" id="CHEBI:16567"/>
        <dbReference type="ChEBI" id="CHEBI:57959"/>
        <dbReference type="ChEBI" id="CHEBI:57972"/>
        <dbReference type="EC" id="3.7.1.3"/>
    </reaction>
</comment>
<reference evidence="5" key="1">
    <citation type="journal article" date="2014" name="Int. J. Syst. Evol. Microbiol.">
        <title>Complete genome sequence of Corynebacterium casei LMG S-19264T (=DSM 44701T), isolated from a smear-ripened cheese.</title>
        <authorList>
            <consortium name="US DOE Joint Genome Institute (JGI-PGF)"/>
            <person name="Walter F."/>
            <person name="Albersmeier A."/>
            <person name="Kalinowski J."/>
            <person name="Ruckert C."/>
        </authorList>
    </citation>
    <scope>NUCLEOTIDE SEQUENCE</scope>
    <source>
        <strain evidence="5">CCM 7905</strain>
    </source>
</reference>
<sequence>MIRDWAELDSSDPLRRYRDCFLGADDSSVPAYLDGNSLGRPTKAGVERVTTFMTQSWAGRLIRGWDEQWFDLPLTVGDALAAAALGAGPGQTTIGDSTTVLLYKLARGGVALRPGRTEIVLDRDNFPTDRYLLESIAAELNMSLRWIETDRREGVTPDQLSAVVGDRTALVVLSHVAYRSGFLLDAAEAARITHAAGGVLLLDLSHSVGSVPLELDSWGVDLAVGCTYKYLNGGPGSPAFAYVRAEHLADFAQPIWGWMGRADPFEMEQGYVAAQGIRRVISGTPPVLGMIAMQDTIEMLADVGMAAVRAKSVALGEYALDLIRELLVPLGVEIASPEDSSRRGGHVTIDHPDFERITARLWERGVIPDFRGPNGIRLGLSPLSTSFQEVHAGVSAIRDELLA</sequence>
<comment type="pathway">
    <text evidence="4">Amino-acid degradation; L-kynurenine degradation; L-alanine and anthranilate from L-kynurenine: step 1/1.</text>
</comment>